<dbReference type="PANTHER" id="PTHR33778">
    <property type="entry name" value="PROTEIN MGTC"/>
    <property type="match status" value="1"/>
</dbReference>
<comment type="caution">
    <text evidence="9">The sequence shown here is derived from an EMBL/GenBank/DDBJ whole genome shotgun (WGS) entry which is preliminary data.</text>
</comment>
<accession>A0A9X2YVF8</accession>
<dbReference type="Proteomes" id="UP001151079">
    <property type="component" value="Unassembled WGS sequence"/>
</dbReference>
<proteinExistence type="inferred from homology"/>
<evidence type="ECO:0000256" key="6">
    <source>
        <dbReference type="ARBA" id="ARBA00023136"/>
    </source>
</evidence>
<feature type="transmembrane region" description="Helical" evidence="7">
    <location>
        <begin position="32"/>
        <end position="51"/>
    </location>
</feature>
<comment type="similarity">
    <text evidence="2">Belongs to the MgtC/SapB family.</text>
</comment>
<keyword evidence="10" id="KW-1185">Reference proteome</keyword>
<dbReference type="PRINTS" id="PR01837">
    <property type="entry name" value="MGTCSAPBPROT"/>
</dbReference>
<evidence type="ECO:0000313" key="9">
    <source>
        <dbReference type="EMBL" id="MCV9928234.1"/>
    </source>
</evidence>
<organism evidence="9 10">
    <name type="scientific">Flavobacterium shii</name>
    <dbReference type="NCBI Taxonomy" id="2987687"/>
    <lineage>
        <taxon>Bacteria</taxon>
        <taxon>Pseudomonadati</taxon>
        <taxon>Bacteroidota</taxon>
        <taxon>Flavobacteriia</taxon>
        <taxon>Flavobacteriales</taxon>
        <taxon>Flavobacteriaceae</taxon>
        <taxon>Flavobacterium</taxon>
    </lineage>
</organism>
<keyword evidence="5 7" id="KW-1133">Transmembrane helix</keyword>
<keyword evidence="3" id="KW-1003">Cell membrane</keyword>
<evidence type="ECO:0000256" key="3">
    <source>
        <dbReference type="ARBA" id="ARBA00022475"/>
    </source>
</evidence>
<dbReference type="Pfam" id="PF02308">
    <property type="entry name" value="MgtC"/>
    <property type="match status" value="1"/>
</dbReference>
<protein>
    <submittedName>
        <fullName evidence="9">MgtC/SapB family protein</fullName>
    </submittedName>
</protein>
<sequence>MDFDLEILMRLGLAILWGGLVGAEREYRGKSAGFRTTILISFGACFFTLMSELIGSPGNPDRIASNIVTGIGFLGAGVIFRGDNRVNGITTAASIWAVAAVGMGIGGGYYFPAGCASLMILFVLVVLSFLERRIDLFHQTRTFIAKGTMSDNMLKKCEVLMKEHHLKIRLVKQIRDGNHVFATWQIQGRSENLEAFIDVAMIAPFIQRAEY</sequence>
<dbReference type="InterPro" id="IPR049177">
    <property type="entry name" value="MgtC_SapB_SrpB_YhiD_N"/>
</dbReference>
<evidence type="ECO:0000256" key="5">
    <source>
        <dbReference type="ARBA" id="ARBA00022989"/>
    </source>
</evidence>
<keyword evidence="6 7" id="KW-0472">Membrane</keyword>
<keyword evidence="4 7" id="KW-0812">Transmembrane</keyword>
<evidence type="ECO:0000256" key="7">
    <source>
        <dbReference type="SAM" id="Phobius"/>
    </source>
</evidence>
<feature type="domain" description="MgtC/SapB/SrpB/YhiD N-terminal" evidence="8">
    <location>
        <begin position="11"/>
        <end position="132"/>
    </location>
</feature>
<feature type="transmembrane region" description="Helical" evidence="7">
    <location>
        <begin position="87"/>
        <end position="105"/>
    </location>
</feature>
<evidence type="ECO:0000313" key="10">
    <source>
        <dbReference type="Proteomes" id="UP001151079"/>
    </source>
</evidence>
<dbReference type="GO" id="GO:0005886">
    <property type="term" value="C:plasma membrane"/>
    <property type="evidence" value="ECO:0007669"/>
    <property type="project" value="UniProtKB-SubCell"/>
</dbReference>
<dbReference type="EMBL" id="JAOZEW010000010">
    <property type="protein sequence ID" value="MCV9928234.1"/>
    <property type="molecule type" value="Genomic_DNA"/>
</dbReference>
<dbReference type="AlphaFoldDB" id="A0A9X2YVF8"/>
<feature type="transmembrane region" description="Helical" evidence="7">
    <location>
        <begin position="111"/>
        <end position="130"/>
    </location>
</feature>
<gene>
    <name evidence="9" type="ORF">OIU83_11245</name>
</gene>
<dbReference type="InterPro" id="IPR003416">
    <property type="entry name" value="MgtC/SapB/SrpB/YhiD_fam"/>
</dbReference>
<dbReference type="PANTHER" id="PTHR33778:SF1">
    <property type="entry name" value="MAGNESIUM TRANSPORTER YHID-RELATED"/>
    <property type="match status" value="1"/>
</dbReference>
<dbReference type="RefSeq" id="WP_264206353.1">
    <property type="nucleotide sequence ID" value="NZ_JAOZEW010000010.1"/>
</dbReference>
<reference evidence="9" key="1">
    <citation type="submission" date="2022-10" db="EMBL/GenBank/DDBJ databases">
        <title>Two novel species of Flavobacterium.</title>
        <authorList>
            <person name="Liu Q."/>
            <person name="Xin Y.-H."/>
        </authorList>
    </citation>
    <scope>NUCLEOTIDE SEQUENCE</scope>
    <source>
        <strain evidence="9">LS1R49</strain>
    </source>
</reference>
<evidence type="ECO:0000256" key="4">
    <source>
        <dbReference type="ARBA" id="ARBA00022692"/>
    </source>
</evidence>
<evidence type="ECO:0000256" key="2">
    <source>
        <dbReference type="ARBA" id="ARBA00009298"/>
    </source>
</evidence>
<feature type="transmembrane region" description="Helical" evidence="7">
    <location>
        <begin position="63"/>
        <end position="80"/>
    </location>
</feature>
<comment type="subcellular location">
    <subcellularLocation>
        <location evidence="1">Cell membrane</location>
        <topology evidence="1">Multi-pass membrane protein</topology>
    </subcellularLocation>
</comment>
<evidence type="ECO:0000256" key="1">
    <source>
        <dbReference type="ARBA" id="ARBA00004651"/>
    </source>
</evidence>
<name>A0A9X2YVF8_9FLAO</name>
<evidence type="ECO:0000259" key="8">
    <source>
        <dbReference type="Pfam" id="PF02308"/>
    </source>
</evidence>